<evidence type="ECO:0000256" key="1">
    <source>
        <dbReference type="SAM" id="Phobius"/>
    </source>
</evidence>
<comment type="caution">
    <text evidence="2">The sequence shown here is derived from an EMBL/GenBank/DDBJ whole genome shotgun (WGS) entry which is preliminary data.</text>
</comment>
<protein>
    <submittedName>
        <fullName evidence="2">Uncharacterized protein</fullName>
    </submittedName>
</protein>
<dbReference type="EMBL" id="JBJJXI010000085">
    <property type="protein sequence ID" value="KAL3395157.1"/>
    <property type="molecule type" value="Genomic_DNA"/>
</dbReference>
<dbReference type="Proteomes" id="UP001627154">
    <property type="component" value="Unassembled WGS sequence"/>
</dbReference>
<gene>
    <name evidence="2" type="ORF">TKK_010767</name>
</gene>
<reference evidence="2 3" key="1">
    <citation type="journal article" date="2024" name="bioRxiv">
        <title>A reference genome for Trichogramma kaykai: A tiny desert-dwelling parasitoid wasp with competing sex-ratio distorters.</title>
        <authorList>
            <person name="Culotta J."/>
            <person name="Lindsey A.R."/>
        </authorList>
    </citation>
    <scope>NUCLEOTIDE SEQUENCE [LARGE SCALE GENOMIC DNA]</scope>
    <source>
        <strain evidence="2 3">KSX58</strain>
    </source>
</reference>
<proteinExistence type="predicted"/>
<sequence>MRYSESFVIIVGALCQQSTEVPMKHISTRIAFFHIMIFSYLFYNYYSASIVSARLNEPVFKIKYSLNEMSKLNMKLASEWMVYFELFIKKVDWDIQTFYNKTWSAIPEAEQFMLSEKAIHLVQRGDFAYHTHPDVSYPFINRFFSNKQICELMEVHLAQPTSSTFAVSRNSTLTEILKIGFFRLSEVGLRKRHF</sequence>
<dbReference type="Gene3D" id="1.10.287.70">
    <property type="match status" value="1"/>
</dbReference>
<keyword evidence="1" id="KW-1133">Transmembrane helix</keyword>
<keyword evidence="1" id="KW-0812">Transmembrane</keyword>
<keyword evidence="3" id="KW-1185">Reference proteome</keyword>
<dbReference type="AlphaFoldDB" id="A0ABD2WRP0"/>
<evidence type="ECO:0000313" key="2">
    <source>
        <dbReference type="EMBL" id="KAL3395157.1"/>
    </source>
</evidence>
<name>A0ABD2WRP0_9HYME</name>
<evidence type="ECO:0000313" key="3">
    <source>
        <dbReference type="Proteomes" id="UP001627154"/>
    </source>
</evidence>
<feature type="transmembrane region" description="Helical" evidence="1">
    <location>
        <begin position="26"/>
        <end position="46"/>
    </location>
</feature>
<keyword evidence="1" id="KW-0472">Membrane</keyword>
<accession>A0ABD2WRP0</accession>
<organism evidence="2 3">
    <name type="scientific">Trichogramma kaykai</name>
    <dbReference type="NCBI Taxonomy" id="54128"/>
    <lineage>
        <taxon>Eukaryota</taxon>
        <taxon>Metazoa</taxon>
        <taxon>Ecdysozoa</taxon>
        <taxon>Arthropoda</taxon>
        <taxon>Hexapoda</taxon>
        <taxon>Insecta</taxon>
        <taxon>Pterygota</taxon>
        <taxon>Neoptera</taxon>
        <taxon>Endopterygota</taxon>
        <taxon>Hymenoptera</taxon>
        <taxon>Apocrita</taxon>
        <taxon>Proctotrupomorpha</taxon>
        <taxon>Chalcidoidea</taxon>
        <taxon>Trichogrammatidae</taxon>
        <taxon>Trichogramma</taxon>
    </lineage>
</organism>